<protein>
    <submittedName>
        <fullName evidence="3">Zinc-ribbon domain-containing protein</fullName>
    </submittedName>
</protein>
<evidence type="ECO:0000313" key="3">
    <source>
        <dbReference type="EMBL" id="MBE7525534.1"/>
    </source>
</evidence>
<evidence type="ECO:0000256" key="1">
    <source>
        <dbReference type="SAM" id="Phobius"/>
    </source>
</evidence>
<gene>
    <name evidence="3" type="ORF">HS096_04090</name>
</gene>
<accession>A0A928Y6W2</accession>
<organism evidence="3 4">
    <name type="scientific">candidate division WWE3 bacterium</name>
    <dbReference type="NCBI Taxonomy" id="2053526"/>
    <lineage>
        <taxon>Bacteria</taxon>
        <taxon>Katanobacteria</taxon>
    </lineage>
</organism>
<evidence type="ECO:0000259" key="2">
    <source>
        <dbReference type="Pfam" id="PF13240"/>
    </source>
</evidence>
<dbReference type="EMBL" id="JABTTY010000001">
    <property type="protein sequence ID" value="MBE7525534.1"/>
    <property type="molecule type" value="Genomic_DNA"/>
</dbReference>
<feature type="domain" description="Zinc-ribbon" evidence="2">
    <location>
        <begin position="6"/>
        <end position="27"/>
    </location>
</feature>
<sequence>MTLINCSECGREVSDKATACPNCGNPIGAQHIKQPTLIEQTSKTWKFTQLLGWILMLFGVFIFFPSFNMRGLRDPMAGLGILVFSLGILTALVGKFEAWWHHS</sequence>
<dbReference type="AlphaFoldDB" id="A0A928Y6W2"/>
<feature type="transmembrane region" description="Helical" evidence="1">
    <location>
        <begin position="50"/>
        <end position="67"/>
    </location>
</feature>
<keyword evidence="1" id="KW-0472">Membrane</keyword>
<dbReference type="Pfam" id="PF13240">
    <property type="entry name" value="Zn_Ribbon_1"/>
    <property type="match status" value="1"/>
</dbReference>
<proteinExistence type="predicted"/>
<reference evidence="3" key="1">
    <citation type="submission" date="2020-05" db="EMBL/GenBank/DDBJ databases">
        <title>High-Quality Genomes of Partial-Nitritation/Anammox System by Hierarchical Clustering Based Hybrid Assembly.</title>
        <authorList>
            <person name="Liu L."/>
            <person name="Wang Y."/>
            <person name="Che Y."/>
            <person name="Chen Y."/>
            <person name="Xia Y."/>
            <person name="Luo R."/>
            <person name="Cheng S.H."/>
            <person name="Zheng C."/>
            <person name="Zhang T."/>
        </authorList>
    </citation>
    <scope>NUCLEOTIDE SEQUENCE</scope>
    <source>
        <strain evidence="3">H1_PAT1</strain>
    </source>
</reference>
<name>A0A928Y6W2_UNCKA</name>
<dbReference type="Proteomes" id="UP000710385">
    <property type="component" value="Unassembled WGS sequence"/>
</dbReference>
<comment type="caution">
    <text evidence="3">The sequence shown here is derived from an EMBL/GenBank/DDBJ whole genome shotgun (WGS) entry which is preliminary data.</text>
</comment>
<dbReference type="InterPro" id="IPR026870">
    <property type="entry name" value="Zinc_ribbon_dom"/>
</dbReference>
<keyword evidence="1" id="KW-0812">Transmembrane</keyword>
<feature type="transmembrane region" description="Helical" evidence="1">
    <location>
        <begin position="79"/>
        <end position="100"/>
    </location>
</feature>
<evidence type="ECO:0000313" key="4">
    <source>
        <dbReference type="Proteomes" id="UP000710385"/>
    </source>
</evidence>
<keyword evidence="1" id="KW-1133">Transmembrane helix</keyword>